<evidence type="ECO:0000256" key="4">
    <source>
        <dbReference type="ARBA" id="ARBA00023136"/>
    </source>
</evidence>
<feature type="transmembrane region" description="Helical" evidence="6">
    <location>
        <begin position="222"/>
        <end position="239"/>
    </location>
</feature>
<keyword evidence="3 6" id="KW-1133">Transmembrane helix</keyword>
<evidence type="ECO:0000256" key="3">
    <source>
        <dbReference type="ARBA" id="ARBA00022989"/>
    </source>
</evidence>
<feature type="compositionally biased region" description="Polar residues" evidence="5">
    <location>
        <begin position="178"/>
        <end position="187"/>
    </location>
</feature>
<dbReference type="GO" id="GO:0008324">
    <property type="term" value="F:monoatomic cation transmembrane transporter activity"/>
    <property type="evidence" value="ECO:0007669"/>
    <property type="project" value="InterPro"/>
</dbReference>
<feature type="transmembrane region" description="Helical" evidence="6">
    <location>
        <begin position="370"/>
        <end position="391"/>
    </location>
</feature>
<feature type="transmembrane region" description="Helical" evidence="6">
    <location>
        <begin position="245"/>
        <end position="266"/>
    </location>
</feature>
<accession>A0A2T4ITS8</accession>
<evidence type="ECO:0000256" key="2">
    <source>
        <dbReference type="ARBA" id="ARBA00022692"/>
    </source>
</evidence>
<dbReference type="GO" id="GO:0016020">
    <property type="term" value="C:membrane"/>
    <property type="evidence" value="ECO:0007669"/>
    <property type="project" value="UniProtKB-SubCell"/>
</dbReference>
<protein>
    <recommendedName>
        <fullName evidence="7">Cation efflux protein transmembrane domain-containing protein</fullName>
    </recommendedName>
</protein>
<keyword evidence="4 6" id="KW-0472">Membrane</keyword>
<keyword evidence="9" id="KW-1185">Reference proteome</keyword>
<keyword evidence="2 6" id="KW-0812">Transmembrane</keyword>
<evidence type="ECO:0000313" key="9">
    <source>
        <dbReference type="Proteomes" id="UP000240259"/>
    </source>
</evidence>
<evidence type="ECO:0000256" key="1">
    <source>
        <dbReference type="ARBA" id="ARBA00004141"/>
    </source>
</evidence>
<dbReference type="EMBL" id="PZJX01000030">
    <property type="protein sequence ID" value="PTE09066.1"/>
    <property type="molecule type" value="Genomic_DNA"/>
</dbReference>
<sequence>MAIALLNSRQIAIVRVDDRAGAMLNGRQVAIVRIDDGLAGRSEAFRQNDAVGMHAVECIDAEAITGQRIAGQRVAGQRILLQAVQRLAVHALRTSGAGRGHEAGHRHGGGHVNLEAIHLSFLFVFRGAVPSGSLHGAASPSRLFRTNAEFLRIVSIVAIRPGAAPAAHRRDDTKETFEQQVGKSTQHPCRIDDARTRRFLAMQALRKTNDGSDGAAARTARLAVLAGTPGLLLTAYAAATSTSLTIRADLALTLMDMLVLVSVLLVTGGGRKPGMNKRRAALAETFVNALAAVGMCLSMAVVAGVAIQRIAVGGVEPHGPGVVLALGLNVAYALVNFWILRRWKARNIAAPSALARAQICLFSDKFSSNLLIAASLATAMVWHGAVIARFIDPVAGLLIATMTARWTIPVVRDAVRSLRRQFRRARKPVV</sequence>
<proteinExistence type="predicted"/>
<name>A0A2T4ITS8_9HYPH</name>
<dbReference type="Pfam" id="PF01545">
    <property type="entry name" value="Cation_efflux"/>
    <property type="match status" value="1"/>
</dbReference>
<feature type="compositionally biased region" description="Basic and acidic residues" evidence="5">
    <location>
        <begin position="168"/>
        <end position="177"/>
    </location>
</feature>
<dbReference type="AlphaFoldDB" id="A0A2T4ITS8"/>
<feature type="transmembrane region" description="Helical" evidence="6">
    <location>
        <begin position="319"/>
        <end position="340"/>
    </location>
</feature>
<comment type="caution">
    <text evidence="8">The sequence shown here is derived from an EMBL/GenBank/DDBJ whole genome shotgun (WGS) entry which is preliminary data.</text>
</comment>
<organism evidence="8 9">
    <name type="scientific">Mesorhizobium helmanticense</name>
    <dbReference type="NCBI Taxonomy" id="1776423"/>
    <lineage>
        <taxon>Bacteria</taxon>
        <taxon>Pseudomonadati</taxon>
        <taxon>Pseudomonadota</taxon>
        <taxon>Alphaproteobacteria</taxon>
        <taxon>Hyphomicrobiales</taxon>
        <taxon>Phyllobacteriaceae</taxon>
        <taxon>Mesorhizobium</taxon>
    </lineage>
</organism>
<feature type="domain" description="Cation efflux protein transmembrane" evidence="7">
    <location>
        <begin position="231"/>
        <end position="418"/>
    </location>
</feature>
<feature type="region of interest" description="Disordered" evidence="5">
    <location>
        <begin position="167"/>
        <end position="187"/>
    </location>
</feature>
<dbReference type="InterPro" id="IPR027469">
    <property type="entry name" value="Cation_efflux_TMD_sf"/>
</dbReference>
<comment type="subcellular location">
    <subcellularLocation>
        <location evidence="1">Membrane</location>
        <topology evidence="1">Multi-pass membrane protein</topology>
    </subcellularLocation>
</comment>
<dbReference type="InterPro" id="IPR058533">
    <property type="entry name" value="Cation_efflux_TM"/>
</dbReference>
<gene>
    <name evidence="8" type="ORF">C9427_17950</name>
</gene>
<dbReference type="Gene3D" id="1.20.1510.10">
    <property type="entry name" value="Cation efflux protein transmembrane domain"/>
    <property type="match status" value="1"/>
</dbReference>
<evidence type="ECO:0000256" key="5">
    <source>
        <dbReference type="SAM" id="MobiDB-lite"/>
    </source>
</evidence>
<evidence type="ECO:0000313" key="8">
    <source>
        <dbReference type="EMBL" id="PTE09066.1"/>
    </source>
</evidence>
<dbReference type="SUPFAM" id="SSF161111">
    <property type="entry name" value="Cation efflux protein transmembrane domain-like"/>
    <property type="match status" value="1"/>
</dbReference>
<evidence type="ECO:0000256" key="6">
    <source>
        <dbReference type="SAM" id="Phobius"/>
    </source>
</evidence>
<feature type="transmembrane region" description="Helical" evidence="6">
    <location>
        <begin position="286"/>
        <end position="307"/>
    </location>
</feature>
<evidence type="ECO:0000259" key="7">
    <source>
        <dbReference type="Pfam" id="PF01545"/>
    </source>
</evidence>
<reference evidence="8 9" key="1">
    <citation type="submission" date="2018-03" db="EMBL/GenBank/DDBJ databases">
        <title>Genome sequence of the symbiotic type strain Mesorhizobium helmanticense CSLC115NT isolated from Lotus corniculatus nodules.</title>
        <authorList>
            <person name="Sannazzaro A.I."/>
            <person name="Torres Tejerizo G.A."/>
            <person name="Dip D."/>
            <person name="Caballero M."/>
            <person name="Pistorio M."/>
            <person name="Estrella M.J."/>
        </authorList>
    </citation>
    <scope>NUCLEOTIDE SEQUENCE [LARGE SCALE GENOMIC DNA]</scope>
    <source>
        <strain evidence="8 9">CSLC115N</strain>
    </source>
</reference>
<dbReference type="Proteomes" id="UP000240259">
    <property type="component" value="Unassembled WGS sequence"/>
</dbReference>